<proteinExistence type="predicted"/>
<dbReference type="EMBL" id="BAAAOR010000030">
    <property type="protein sequence ID" value="GAA1536088.1"/>
    <property type="molecule type" value="Genomic_DNA"/>
</dbReference>
<protein>
    <recommendedName>
        <fullName evidence="1">HTH cro/C1-type domain-containing protein</fullName>
    </recommendedName>
</protein>
<evidence type="ECO:0000313" key="3">
    <source>
        <dbReference type="Proteomes" id="UP001500842"/>
    </source>
</evidence>
<dbReference type="RefSeq" id="WP_141007556.1">
    <property type="nucleotide sequence ID" value="NZ_BAAAOR010000030.1"/>
</dbReference>
<feature type="domain" description="HTH cro/C1-type" evidence="1">
    <location>
        <begin position="13"/>
        <end position="67"/>
    </location>
</feature>
<dbReference type="CDD" id="cd00093">
    <property type="entry name" value="HTH_XRE"/>
    <property type="match status" value="1"/>
</dbReference>
<dbReference type="Proteomes" id="UP001500842">
    <property type="component" value="Unassembled WGS sequence"/>
</dbReference>
<dbReference type="PROSITE" id="PS50943">
    <property type="entry name" value="HTH_CROC1"/>
    <property type="match status" value="1"/>
</dbReference>
<reference evidence="2 3" key="1">
    <citation type="journal article" date="2019" name="Int. J. Syst. Evol. Microbiol.">
        <title>The Global Catalogue of Microorganisms (GCM) 10K type strain sequencing project: providing services to taxonomists for standard genome sequencing and annotation.</title>
        <authorList>
            <consortium name="The Broad Institute Genomics Platform"/>
            <consortium name="The Broad Institute Genome Sequencing Center for Infectious Disease"/>
            <person name="Wu L."/>
            <person name="Ma J."/>
        </authorList>
    </citation>
    <scope>NUCLEOTIDE SEQUENCE [LARGE SCALE GENOMIC DNA]</scope>
    <source>
        <strain evidence="2 3">JCM 14942</strain>
    </source>
</reference>
<keyword evidence="3" id="KW-1185">Reference proteome</keyword>
<dbReference type="Pfam" id="PF01381">
    <property type="entry name" value="HTH_3"/>
    <property type="match status" value="1"/>
</dbReference>
<dbReference type="Gene3D" id="1.10.260.40">
    <property type="entry name" value="lambda repressor-like DNA-binding domains"/>
    <property type="match status" value="1"/>
</dbReference>
<dbReference type="SMART" id="SM00530">
    <property type="entry name" value="HTH_XRE"/>
    <property type="match status" value="1"/>
</dbReference>
<dbReference type="NCBIfam" id="TIGR03070">
    <property type="entry name" value="couple_hipB"/>
    <property type="match status" value="1"/>
</dbReference>
<organism evidence="2 3">
    <name type="scientific">Nocardioides humi</name>
    <dbReference type="NCBI Taxonomy" id="449461"/>
    <lineage>
        <taxon>Bacteria</taxon>
        <taxon>Bacillati</taxon>
        <taxon>Actinomycetota</taxon>
        <taxon>Actinomycetes</taxon>
        <taxon>Propionibacteriales</taxon>
        <taxon>Nocardioidaceae</taxon>
        <taxon>Nocardioides</taxon>
    </lineage>
</organism>
<name>A0ABN2B9V1_9ACTN</name>
<sequence>MTAPPGGRLAAEVRARRAQLGLRQEEVADLAGVSERFVHSLENGKRTVQLDKVLAVLNALGLHLELHRGADGEIR</sequence>
<dbReference type="InterPro" id="IPR001387">
    <property type="entry name" value="Cro/C1-type_HTH"/>
</dbReference>
<comment type="caution">
    <text evidence="2">The sequence shown here is derived from an EMBL/GenBank/DDBJ whole genome shotgun (WGS) entry which is preliminary data.</text>
</comment>
<gene>
    <name evidence="2" type="ORF">GCM10009788_43610</name>
</gene>
<dbReference type="InterPro" id="IPR010982">
    <property type="entry name" value="Lambda_DNA-bd_dom_sf"/>
</dbReference>
<accession>A0ABN2B9V1</accession>
<dbReference type="InterPro" id="IPR017507">
    <property type="entry name" value="Tscrpt_reg_HipB-like"/>
</dbReference>
<evidence type="ECO:0000259" key="1">
    <source>
        <dbReference type="PROSITE" id="PS50943"/>
    </source>
</evidence>
<dbReference type="SUPFAM" id="SSF47413">
    <property type="entry name" value="lambda repressor-like DNA-binding domains"/>
    <property type="match status" value="1"/>
</dbReference>
<evidence type="ECO:0000313" key="2">
    <source>
        <dbReference type="EMBL" id="GAA1536088.1"/>
    </source>
</evidence>